<name>A0A8S1QN48_9CILI</name>
<dbReference type="AlphaFoldDB" id="A0A8S1QN48"/>
<accession>A0A8S1QN48</accession>
<keyword evidence="3" id="KW-1185">Reference proteome</keyword>
<dbReference type="EMBL" id="CAJJDN010000112">
    <property type="protein sequence ID" value="CAD8116956.1"/>
    <property type="molecule type" value="Genomic_DNA"/>
</dbReference>
<feature type="domain" description="Rab-GAP TBC" evidence="1">
    <location>
        <begin position="107"/>
        <end position="291"/>
    </location>
</feature>
<dbReference type="PANTHER" id="PTHR47219:SF9">
    <property type="entry name" value="GTPASE ACTIVATING PROTEIN AND CENTROSOME-ASSOCIATED, ISOFORM B"/>
    <property type="match status" value="1"/>
</dbReference>
<dbReference type="InterPro" id="IPR000195">
    <property type="entry name" value="Rab-GAP-TBC_dom"/>
</dbReference>
<evidence type="ECO:0000313" key="3">
    <source>
        <dbReference type="Proteomes" id="UP000692954"/>
    </source>
</evidence>
<dbReference type="GO" id="GO:0005096">
    <property type="term" value="F:GTPase activator activity"/>
    <property type="evidence" value="ECO:0007669"/>
    <property type="project" value="TreeGrafter"/>
</dbReference>
<proteinExistence type="predicted"/>
<dbReference type="GO" id="GO:0031267">
    <property type="term" value="F:small GTPase binding"/>
    <property type="evidence" value="ECO:0007669"/>
    <property type="project" value="TreeGrafter"/>
</dbReference>
<evidence type="ECO:0000313" key="2">
    <source>
        <dbReference type="EMBL" id="CAD8116956.1"/>
    </source>
</evidence>
<dbReference type="Proteomes" id="UP000692954">
    <property type="component" value="Unassembled WGS sequence"/>
</dbReference>
<organism evidence="2 3">
    <name type="scientific">Paramecium sonneborni</name>
    <dbReference type="NCBI Taxonomy" id="65129"/>
    <lineage>
        <taxon>Eukaryota</taxon>
        <taxon>Sar</taxon>
        <taxon>Alveolata</taxon>
        <taxon>Ciliophora</taxon>
        <taxon>Intramacronucleata</taxon>
        <taxon>Oligohymenophorea</taxon>
        <taxon>Peniculida</taxon>
        <taxon>Parameciidae</taxon>
        <taxon>Paramecium</taxon>
    </lineage>
</organism>
<dbReference type="InterPro" id="IPR050302">
    <property type="entry name" value="Rab_GAP_TBC_domain"/>
</dbReference>
<dbReference type="SMART" id="SM00164">
    <property type="entry name" value="TBC"/>
    <property type="match status" value="1"/>
</dbReference>
<evidence type="ECO:0000259" key="1">
    <source>
        <dbReference type="PROSITE" id="PS50086"/>
    </source>
</evidence>
<dbReference type="PROSITE" id="PS50086">
    <property type="entry name" value="TBC_RABGAP"/>
    <property type="match status" value="1"/>
</dbReference>
<protein>
    <recommendedName>
        <fullName evidence="1">Rab-GAP TBC domain-containing protein</fullName>
    </recommendedName>
</protein>
<comment type="caution">
    <text evidence="2">The sequence shown here is derived from an EMBL/GenBank/DDBJ whole genome shotgun (WGS) entry which is preliminary data.</text>
</comment>
<gene>
    <name evidence="2" type="ORF">PSON_ATCC_30995.1.T1120130</name>
</gene>
<dbReference type="PANTHER" id="PTHR47219">
    <property type="entry name" value="RAB GTPASE-ACTIVATING PROTEIN 1-LIKE"/>
    <property type="match status" value="1"/>
</dbReference>
<dbReference type="Pfam" id="PF00566">
    <property type="entry name" value="RabGAP-TBC"/>
    <property type="match status" value="1"/>
</dbReference>
<reference evidence="2" key="1">
    <citation type="submission" date="2021-01" db="EMBL/GenBank/DDBJ databases">
        <authorList>
            <consortium name="Genoscope - CEA"/>
            <person name="William W."/>
        </authorList>
    </citation>
    <scope>NUCLEOTIDE SEQUENCE</scope>
</reference>
<sequence length="382" mass="45437">MGQSNILSSCHKKQELPLIPSSSSFTQSDRNSYQLKHKIGPYLNRTDSDHYKLKEWNNILQTTNFQDFDLEKELIQKYHHCTFPLEKSLQTYYIISKQHYINLIKQGPPSKLRWAAWKSILLKNQYPYNYHGSSELINKDIKRTLINHPFFQTTNDNYTIAHLQLYNILQALVNIYPILGYCQGMNFIAGFLLLVSGGDEYYSFQCLVTLFAHPKFMLYFNYDSKFQLLGFLEFITQKLLLKYQPQLYKHLNSQLKFPESFWLTKIILTLFLYNLQLQYCLRIWDYIIVEGIFYLPSLIITILDQFQSQILAINEFSEIAIWFQQLDQQSLNVHGLDDSNKYRLQKHEIQQYAKEYRKELPLIEQLQSYPKGLSNFLKDMLN</sequence>
<dbReference type="OrthoDB" id="295078at2759"/>